<evidence type="ECO:0000256" key="15">
    <source>
        <dbReference type="ARBA" id="ARBA00034249"/>
    </source>
</evidence>
<evidence type="ECO:0000256" key="20">
    <source>
        <dbReference type="ARBA" id="ARBA00080062"/>
    </source>
</evidence>
<dbReference type="GO" id="GO:0032580">
    <property type="term" value="C:Golgi cisterna membrane"/>
    <property type="evidence" value="ECO:0007669"/>
    <property type="project" value="UniProtKB-SubCell"/>
</dbReference>
<evidence type="ECO:0000256" key="5">
    <source>
        <dbReference type="ARBA" id="ARBA00022525"/>
    </source>
</evidence>
<gene>
    <name evidence="23" type="primary">ST6GAL1</name>
    <name evidence="23" type="ORF">AOXY_G17545</name>
</gene>
<comment type="similarity">
    <text evidence="4">Belongs to the glycosyltransferase 29 family.</text>
</comment>
<evidence type="ECO:0000256" key="22">
    <source>
        <dbReference type="SAM" id="Phobius"/>
    </source>
</evidence>
<keyword evidence="6" id="KW-0328">Glycosyltransferase</keyword>
<name>A0AAD8G4G5_ACIOX</name>
<dbReference type="InterPro" id="IPR038578">
    <property type="entry name" value="GT29-like_sf"/>
</dbReference>
<reference evidence="23" key="1">
    <citation type="submission" date="2022-02" db="EMBL/GenBank/DDBJ databases">
        <title>Atlantic sturgeon de novo genome assembly.</title>
        <authorList>
            <person name="Stock M."/>
            <person name="Klopp C."/>
            <person name="Guiguen Y."/>
            <person name="Cabau C."/>
            <person name="Parinello H."/>
            <person name="Santidrian Yebra-Pimentel E."/>
            <person name="Kuhl H."/>
            <person name="Dirks R.P."/>
            <person name="Guessner J."/>
            <person name="Wuertz S."/>
            <person name="Du K."/>
            <person name="Schartl M."/>
        </authorList>
    </citation>
    <scope>NUCLEOTIDE SEQUENCE</scope>
    <source>
        <strain evidence="23">STURGEONOMICS-FGT-2020</strain>
        <tissue evidence="23">Whole blood</tissue>
    </source>
</reference>
<accession>A0AAD8G4G5</accession>
<protein>
    <recommendedName>
        <fullName evidence="17">Beta-galactoside alpha-2,6-sialyltransferase 1</fullName>
        <ecNumber evidence="16">2.4.3.1</ecNumber>
    </recommendedName>
    <alternativeName>
        <fullName evidence="20">CMP-N-acetylneuraminate-beta-galactosamide-alpha-2,6-sialyltransferase 1</fullName>
    </alternativeName>
    <alternativeName>
        <fullName evidence="19">ST6Gal I</fullName>
    </alternativeName>
    <alternativeName>
        <fullName evidence="18">Sialyltransferase 1</fullName>
    </alternativeName>
</protein>
<comment type="pathway">
    <text evidence="3">Protein modification; protein glycosylation.</text>
</comment>
<dbReference type="PANTHER" id="PTHR46059">
    <property type="entry name" value="BETA-GALACTOSIDE ALPHA-2,6-SIALYLTRANSFERASE"/>
    <property type="match status" value="1"/>
</dbReference>
<dbReference type="InterPro" id="IPR012163">
    <property type="entry name" value="Sialyl_trans"/>
</dbReference>
<dbReference type="Proteomes" id="UP001230051">
    <property type="component" value="Unassembled WGS sequence"/>
</dbReference>
<evidence type="ECO:0000256" key="2">
    <source>
        <dbReference type="ARBA" id="ARBA00004613"/>
    </source>
</evidence>
<keyword evidence="24" id="KW-1185">Reference proteome</keyword>
<proteinExistence type="inferred from homology"/>
<feature type="disulfide bond" evidence="21">
    <location>
        <begin position="182"/>
        <end position="334"/>
    </location>
</feature>
<evidence type="ECO:0000256" key="14">
    <source>
        <dbReference type="ARBA" id="ARBA00023180"/>
    </source>
</evidence>
<keyword evidence="8 22" id="KW-0812">Transmembrane</keyword>
<evidence type="ECO:0000256" key="11">
    <source>
        <dbReference type="ARBA" id="ARBA00023034"/>
    </source>
</evidence>
<keyword evidence="10 22" id="KW-1133">Transmembrane helix</keyword>
<evidence type="ECO:0000256" key="18">
    <source>
        <dbReference type="ARBA" id="ARBA00076526"/>
    </source>
</evidence>
<keyword evidence="11" id="KW-0333">Golgi apparatus</keyword>
<dbReference type="InterPro" id="IPR001675">
    <property type="entry name" value="Glyco_trans_29"/>
</dbReference>
<evidence type="ECO:0000256" key="13">
    <source>
        <dbReference type="ARBA" id="ARBA00023157"/>
    </source>
</evidence>
<sequence>MVKNIYYKVLLIVSMLFFFPCLFKYSRIHETKTYPASQIKSRLIHMSKKQVQKITFIDLNKKLVENVTLISVKKKVTRNKIVQNAMTVRSWPVWKENTSTDDLGALLKDIKNNYQALNKYNVTLIWKNLSAKLSQQELLCELKTRVPLVMIKAGDGPVKGQDWQKYLPTKDLNKTFENLKRCAVVSSAGSLKNAKLGAEIDDHDAVMRFNAAPTDGYSIDVGENTSIRIINSQLVYDEQHHFLTDPLYQTGVLILWDPAPYKQDLQHWYNNPDYSFFERYMEYRKKHPDQLFYIMNPVMQWNLWDIIQENSLEKIQRNPPSSGMIGITLMMSLCDEVNVYEFLPSKRKSDICHYYQKFYDRACTMGAYHPLMYEKNLVKRMNQGTDHDIFHHGRVTLPGFRNIHCSAKARQT</sequence>
<evidence type="ECO:0000313" key="24">
    <source>
        <dbReference type="Proteomes" id="UP001230051"/>
    </source>
</evidence>
<comment type="catalytic activity">
    <reaction evidence="15">
        <text>a beta-D-galactoside + CMP-N-acetyl-beta-neuraminate = an N-acetyl-alpha-neuraminyl-(2-&gt;6)-beta-D-galactosyl derivative + CMP + H(+)</text>
        <dbReference type="Rhea" id="RHEA:52104"/>
        <dbReference type="ChEBI" id="CHEBI:15378"/>
        <dbReference type="ChEBI" id="CHEBI:28034"/>
        <dbReference type="ChEBI" id="CHEBI:57812"/>
        <dbReference type="ChEBI" id="CHEBI:60377"/>
        <dbReference type="ChEBI" id="CHEBI:136398"/>
        <dbReference type="EC" id="2.4.3.1"/>
    </reaction>
</comment>
<dbReference type="GO" id="GO:0005576">
    <property type="term" value="C:extracellular region"/>
    <property type="evidence" value="ECO:0007669"/>
    <property type="project" value="UniProtKB-SubCell"/>
</dbReference>
<keyword evidence="14" id="KW-0325">Glycoprotein</keyword>
<evidence type="ECO:0000256" key="17">
    <source>
        <dbReference type="ARBA" id="ARBA00069321"/>
    </source>
</evidence>
<keyword evidence="7" id="KW-0808">Transferase</keyword>
<feature type="transmembrane region" description="Helical" evidence="22">
    <location>
        <begin position="6"/>
        <end position="23"/>
    </location>
</feature>
<keyword evidence="12 22" id="KW-0472">Membrane</keyword>
<organism evidence="23 24">
    <name type="scientific">Acipenser oxyrinchus oxyrinchus</name>
    <dbReference type="NCBI Taxonomy" id="40147"/>
    <lineage>
        <taxon>Eukaryota</taxon>
        <taxon>Metazoa</taxon>
        <taxon>Chordata</taxon>
        <taxon>Craniata</taxon>
        <taxon>Vertebrata</taxon>
        <taxon>Euteleostomi</taxon>
        <taxon>Actinopterygii</taxon>
        <taxon>Chondrostei</taxon>
        <taxon>Acipenseriformes</taxon>
        <taxon>Acipenseridae</taxon>
        <taxon>Acipenser</taxon>
    </lineage>
</organism>
<evidence type="ECO:0000256" key="19">
    <source>
        <dbReference type="ARBA" id="ARBA00076676"/>
    </source>
</evidence>
<evidence type="ECO:0000256" key="10">
    <source>
        <dbReference type="ARBA" id="ARBA00022989"/>
    </source>
</evidence>
<evidence type="ECO:0000256" key="12">
    <source>
        <dbReference type="ARBA" id="ARBA00023136"/>
    </source>
</evidence>
<keyword evidence="13" id="KW-1015">Disulfide bond</keyword>
<evidence type="ECO:0000256" key="1">
    <source>
        <dbReference type="ARBA" id="ARBA00004447"/>
    </source>
</evidence>
<comment type="subcellular location">
    <subcellularLocation>
        <location evidence="1">Golgi apparatus</location>
        <location evidence="1">Golgi stack membrane</location>
        <topology evidence="1">Single-pass type II membrane protein</topology>
    </subcellularLocation>
    <subcellularLocation>
        <location evidence="2">Secreted</location>
    </subcellularLocation>
</comment>
<comment type="caution">
    <text evidence="23">The sequence shown here is derived from an EMBL/GenBank/DDBJ whole genome shotgun (WGS) entry which is preliminary data.</text>
</comment>
<evidence type="ECO:0000256" key="3">
    <source>
        <dbReference type="ARBA" id="ARBA00004922"/>
    </source>
</evidence>
<evidence type="ECO:0000313" key="23">
    <source>
        <dbReference type="EMBL" id="KAK1162647.1"/>
    </source>
</evidence>
<dbReference type="GO" id="GO:0003835">
    <property type="term" value="F:beta-galactoside alpha-2,6-sialyltransferase activity"/>
    <property type="evidence" value="ECO:0007669"/>
    <property type="project" value="UniProtKB-EC"/>
</dbReference>
<evidence type="ECO:0000256" key="8">
    <source>
        <dbReference type="ARBA" id="ARBA00022692"/>
    </source>
</evidence>
<dbReference type="AlphaFoldDB" id="A0AAD8G4G5"/>
<evidence type="ECO:0000256" key="6">
    <source>
        <dbReference type="ARBA" id="ARBA00022676"/>
    </source>
</evidence>
<evidence type="ECO:0000256" key="7">
    <source>
        <dbReference type="ARBA" id="ARBA00022679"/>
    </source>
</evidence>
<evidence type="ECO:0000256" key="16">
    <source>
        <dbReference type="ARBA" id="ARBA00034329"/>
    </source>
</evidence>
<dbReference type="EC" id="2.4.3.1" evidence="16"/>
<keyword evidence="5" id="KW-0964">Secreted</keyword>
<dbReference type="Gene3D" id="3.90.1480.20">
    <property type="entry name" value="Glycosyl transferase family 29"/>
    <property type="match status" value="1"/>
</dbReference>
<evidence type="ECO:0000256" key="21">
    <source>
        <dbReference type="PIRSR" id="PIRSR005557-2"/>
    </source>
</evidence>
<dbReference type="EMBL" id="JAGXEW010000016">
    <property type="protein sequence ID" value="KAK1162647.1"/>
    <property type="molecule type" value="Genomic_DNA"/>
</dbReference>
<evidence type="ECO:0000256" key="4">
    <source>
        <dbReference type="ARBA" id="ARBA00006003"/>
    </source>
</evidence>
<dbReference type="PANTHER" id="PTHR46059:SF2">
    <property type="entry name" value="BETA-GALACTOSIDE ALPHA-2,6-SIALYLTRANSFERASE 1"/>
    <property type="match status" value="1"/>
</dbReference>
<evidence type="ECO:0000256" key="9">
    <source>
        <dbReference type="ARBA" id="ARBA00022968"/>
    </source>
</evidence>
<dbReference type="GO" id="GO:0097503">
    <property type="term" value="P:sialylation"/>
    <property type="evidence" value="ECO:0007669"/>
    <property type="project" value="TreeGrafter"/>
</dbReference>
<dbReference type="GO" id="GO:0018279">
    <property type="term" value="P:protein N-linked glycosylation via asparagine"/>
    <property type="evidence" value="ECO:0007669"/>
    <property type="project" value="TreeGrafter"/>
</dbReference>
<dbReference type="PIRSF" id="PIRSF005557">
    <property type="entry name" value="Sialyl_trans"/>
    <property type="match status" value="1"/>
</dbReference>
<dbReference type="Pfam" id="PF00777">
    <property type="entry name" value="Glyco_transf_29"/>
    <property type="match status" value="1"/>
</dbReference>
<dbReference type="FunFam" id="3.90.1480.20:FF:000012">
    <property type="entry name" value="ST6 beta-galactoside alpha-2,6-sialyltransferase 1"/>
    <property type="match status" value="1"/>
</dbReference>
<keyword evidence="9" id="KW-0735">Signal-anchor</keyword>